<evidence type="ECO:0000256" key="4">
    <source>
        <dbReference type="ARBA" id="ARBA00022679"/>
    </source>
</evidence>
<accession>A0A914M9G7</accession>
<evidence type="ECO:0000259" key="11">
    <source>
        <dbReference type="Pfam" id="PF25041"/>
    </source>
</evidence>
<name>A0A914M9G7_MELIC</name>
<dbReference type="AlphaFoldDB" id="A0A914M9G7"/>
<dbReference type="InterPro" id="IPR056580">
    <property type="entry name" value="Ufl1_dom"/>
</dbReference>
<evidence type="ECO:0000256" key="3">
    <source>
        <dbReference type="ARBA" id="ARBA00014160"/>
    </source>
</evidence>
<dbReference type="Proteomes" id="UP000887563">
    <property type="component" value="Unplaced"/>
</dbReference>
<comment type="function">
    <text evidence="1">E3 UFM1-protein ligase that mediates ufmylation of target proteins.</text>
</comment>
<evidence type="ECO:0000259" key="9">
    <source>
        <dbReference type="Pfam" id="PF09743"/>
    </source>
</evidence>
<evidence type="ECO:0000256" key="1">
    <source>
        <dbReference type="ARBA" id="ARBA00003950"/>
    </source>
</evidence>
<dbReference type="InterPro" id="IPR056579">
    <property type="entry name" value="Ufl1_N"/>
</dbReference>
<dbReference type="InterPro" id="IPR056761">
    <property type="entry name" value="Ufl1-like_C"/>
</dbReference>
<feature type="coiled-coil region" evidence="7">
    <location>
        <begin position="541"/>
        <end position="573"/>
    </location>
</feature>
<keyword evidence="7" id="KW-0175">Coiled coil</keyword>
<evidence type="ECO:0000256" key="5">
    <source>
        <dbReference type="ARBA" id="ARBA00022786"/>
    </source>
</evidence>
<dbReference type="GO" id="GO:0034976">
    <property type="term" value="P:response to endoplasmic reticulum stress"/>
    <property type="evidence" value="ECO:0007669"/>
    <property type="project" value="TreeGrafter"/>
</dbReference>
<evidence type="ECO:0000313" key="13">
    <source>
        <dbReference type="WBParaSite" id="Minc3s01380g23309"/>
    </source>
</evidence>
<evidence type="ECO:0000259" key="10">
    <source>
        <dbReference type="Pfam" id="PF23659"/>
    </source>
</evidence>
<dbReference type="WBParaSite" id="Minc3s01380g23309">
    <property type="protein sequence ID" value="Minc3s01380g23309"/>
    <property type="gene ID" value="Minc3s01380g23309"/>
</dbReference>
<comment type="similarity">
    <text evidence="2">Belongs to the UFL1 family.</text>
</comment>
<dbReference type="Pfam" id="PF25041">
    <property type="entry name" value="UFL1_C"/>
    <property type="match status" value="1"/>
</dbReference>
<reference evidence="13" key="1">
    <citation type="submission" date="2022-11" db="UniProtKB">
        <authorList>
            <consortium name="WormBaseParasite"/>
        </authorList>
    </citation>
    <scope>IDENTIFICATION</scope>
</reference>
<dbReference type="GO" id="GO:0032434">
    <property type="term" value="P:regulation of proteasomal ubiquitin-dependent protein catabolic process"/>
    <property type="evidence" value="ECO:0007669"/>
    <property type="project" value="TreeGrafter"/>
</dbReference>
<feature type="domain" description="E3 UFM1-protein ligase 1-like" evidence="10">
    <location>
        <begin position="566"/>
        <end position="684"/>
    </location>
</feature>
<keyword evidence="4" id="KW-0808">Transferase</keyword>
<feature type="compositionally biased region" description="Basic and acidic residues" evidence="8">
    <location>
        <begin position="430"/>
        <end position="449"/>
    </location>
</feature>
<feature type="domain" description="E3 UFM1-protein ligase-like C-terminal" evidence="11">
    <location>
        <begin position="696"/>
        <end position="790"/>
    </location>
</feature>
<evidence type="ECO:0000256" key="7">
    <source>
        <dbReference type="SAM" id="Coils"/>
    </source>
</evidence>
<sequence>MTSTTSWADIQRLAADLQRVQLAESNKQRLTESNCVEVISMLISMGFIDLVISSDGKEYVTRKHLQTECANECLAAGGRISLTDLASQLNVNLDHISGAVNQLVRQIDHEEDHVNISTSNDFLICAGELIHRDFINGLCAKLNEQLEELGTISMLQLTRQWELPTELLNQHILTELGTGRISAIRFEDYLCTNRYINTLKGKFRAILIGLTKPCPLTEIYSYLAVSESFFFLLLNELNDQGKLPGKLLGTKNSIKSLYVPFIHERMAKQFILQRLSEEHFIECSIMKRLSISGEPISFFRELLPSTEFNDLLFWPSVVLSESLLWKECDLLAKNLLHSIHFCLIDDILPVKLISVFNDSDYIKIVEILQKGWNEGYLRTTNDRRVIFDHSKLISNWLKSIEEFIHERAVKDAPELRKAQLNAAISIQKQLNKEEKKQQKDDDWEIEKPSKGGKGANKKNRSGGGSSHQTSSRSGKQKAATESNISNKDLLSCASPFSSDELFTELERCHSSSDFQIPDTLREEIADDFIAEVNNLYRRFVTEEWEQQLHQTTAEEQQAQRQAFEQRLNKISDEYAAICLFEKGTDYFEEDQLANDLRIYLLRSLCTELSHSLLYTISDLNLSQQSSPKPTILNNKQRDHLIDSLESIEMQKCSRQLFNSFDTLEHFHEAFQRLTAMNGLKLKQPDRKERTQKLDLFGKELHKQMLECTDPPTTLLLTVILCFQLYYRIAIHASGKFVSPLIHFLSTGTSAIPPDLVNLLNEIQHLVVASIKHKGDSSEKIKNDLMEKLVNLKTFFSYSDQEEKHEEKEKE</sequence>
<feature type="compositionally biased region" description="Polar residues" evidence="8">
    <location>
        <begin position="466"/>
        <end position="482"/>
    </location>
</feature>
<evidence type="ECO:0000256" key="6">
    <source>
        <dbReference type="ARBA" id="ARBA00030452"/>
    </source>
</evidence>
<dbReference type="InterPro" id="IPR018611">
    <property type="entry name" value="Ufl1"/>
</dbReference>
<dbReference type="Pfam" id="PF23659">
    <property type="entry name" value="UFL1"/>
    <property type="match status" value="1"/>
</dbReference>
<keyword evidence="5" id="KW-0833">Ubl conjugation pathway</keyword>
<feature type="region of interest" description="Disordered" evidence="8">
    <location>
        <begin position="429"/>
        <end position="482"/>
    </location>
</feature>
<evidence type="ECO:0000256" key="8">
    <source>
        <dbReference type="SAM" id="MobiDB-lite"/>
    </source>
</evidence>
<protein>
    <recommendedName>
        <fullName evidence="3">E3 UFM1-protein ligase 1 homolog</fullName>
    </recommendedName>
    <alternativeName>
        <fullName evidence="6">E3 UFM1-protein transferase 1 homolog</fullName>
    </alternativeName>
</protein>
<dbReference type="PANTHER" id="PTHR31057">
    <property type="entry name" value="E3 UFM1-PROTEIN LIGASE 1"/>
    <property type="match status" value="1"/>
</dbReference>
<dbReference type="PANTHER" id="PTHR31057:SF0">
    <property type="entry name" value="E3 UFM1-PROTEIN LIGASE 1"/>
    <property type="match status" value="1"/>
</dbReference>
<dbReference type="Pfam" id="PF09743">
    <property type="entry name" value="E3_UFM1_ligase"/>
    <property type="match status" value="1"/>
</dbReference>
<evidence type="ECO:0000256" key="2">
    <source>
        <dbReference type="ARBA" id="ARBA00010789"/>
    </source>
</evidence>
<evidence type="ECO:0000313" key="12">
    <source>
        <dbReference type="Proteomes" id="UP000887563"/>
    </source>
</evidence>
<dbReference type="GO" id="GO:1990592">
    <property type="term" value="P:protein K69-linked ufmylation"/>
    <property type="evidence" value="ECO:0007669"/>
    <property type="project" value="TreeGrafter"/>
</dbReference>
<proteinExistence type="inferred from homology"/>
<keyword evidence="12" id="KW-1185">Reference proteome</keyword>
<feature type="domain" description="E3 UFM1-protein ligase 1-like N-terminal" evidence="9">
    <location>
        <begin position="9"/>
        <end position="292"/>
    </location>
</feature>
<dbReference type="GO" id="GO:0005789">
    <property type="term" value="C:endoplasmic reticulum membrane"/>
    <property type="evidence" value="ECO:0007669"/>
    <property type="project" value="TreeGrafter"/>
</dbReference>
<dbReference type="GO" id="GO:0061666">
    <property type="term" value="F:UFM1 ligase activity"/>
    <property type="evidence" value="ECO:0007669"/>
    <property type="project" value="InterPro"/>
</dbReference>
<organism evidence="12 13">
    <name type="scientific">Meloidogyne incognita</name>
    <name type="common">Southern root-knot nematode worm</name>
    <name type="synonym">Oxyuris incognita</name>
    <dbReference type="NCBI Taxonomy" id="6306"/>
    <lineage>
        <taxon>Eukaryota</taxon>
        <taxon>Metazoa</taxon>
        <taxon>Ecdysozoa</taxon>
        <taxon>Nematoda</taxon>
        <taxon>Chromadorea</taxon>
        <taxon>Rhabditida</taxon>
        <taxon>Tylenchina</taxon>
        <taxon>Tylenchomorpha</taxon>
        <taxon>Tylenchoidea</taxon>
        <taxon>Meloidogynidae</taxon>
        <taxon>Meloidogyninae</taxon>
        <taxon>Meloidogyne</taxon>
        <taxon>Meloidogyne incognita group</taxon>
    </lineage>
</organism>